<dbReference type="PANTHER" id="PTHR45700">
    <property type="entry name" value="UBIQUITIN-PROTEIN LIGASE E3C"/>
    <property type="match status" value="1"/>
</dbReference>
<comment type="caution">
    <text evidence="7">The sequence shown here is derived from an EMBL/GenBank/DDBJ whole genome shotgun (WGS) entry which is preliminary data.</text>
</comment>
<dbReference type="InterPro" id="IPR035983">
    <property type="entry name" value="Hect_E3_ubiquitin_ligase"/>
</dbReference>
<keyword evidence="8" id="KW-1185">Reference proteome</keyword>
<dbReference type="Pfam" id="PF00632">
    <property type="entry name" value="HECT"/>
    <property type="match status" value="1"/>
</dbReference>
<dbReference type="InterPro" id="IPR000569">
    <property type="entry name" value="HECT_dom"/>
</dbReference>
<evidence type="ECO:0000256" key="2">
    <source>
        <dbReference type="ARBA" id="ARBA00012485"/>
    </source>
</evidence>
<evidence type="ECO:0000256" key="1">
    <source>
        <dbReference type="ARBA" id="ARBA00000885"/>
    </source>
</evidence>
<dbReference type="OrthoDB" id="5981550at2759"/>
<organism evidence="7 8">
    <name type="scientific">Gomphillus americanus</name>
    <dbReference type="NCBI Taxonomy" id="1940652"/>
    <lineage>
        <taxon>Eukaryota</taxon>
        <taxon>Fungi</taxon>
        <taxon>Dikarya</taxon>
        <taxon>Ascomycota</taxon>
        <taxon>Pezizomycotina</taxon>
        <taxon>Lecanoromycetes</taxon>
        <taxon>OSLEUM clade</taxon>
        <taxon>Ostropomycetidae</taxon>
        <taxon>Ostropales</taxon>
        <taxon>Graphidaceae</taxon>
        <taxon>Gomphilloideae</taxon>
        <taxon>Gomphillus</taxon>
    </lineage>
</organism>
<protein>
    <recommendedName>
        <fullName evidence="2">HECT-type E3 ubiquitin transferase</fullName>
        <ecNumber evidence="2">2.3.2.26</ecNumber>
    </recommendedName>
</protein>
<dbReference type="Proteomes" id="UP000664169">
    <property type="component" value="Unassembled WGS sequence"/>
</dbReference>
<dbReference type="AlphaFoldDB" id="A0A8H3ED89"/>
<proteinExistence type="predicted"/>
<accession>A0A8H3ED89</accession>
<dbReference type="EMBL" id="CAJPDQ010000001">
    <property type="protein sequence ID" value="CAF9903119.1"/>
    <property type="molecule type" value="Genomic_DNA"/>
</dbReference>
<dbReference type="GO" id="GO:0000209">
    <property type="term" value="P:protein polyubiquitination"/>
    <property type="evidence" value="ECO:0007669"/>
    <property type="project" value="InterPro"/>
</dbReference>
<dbReference type="SUPFAM" id="SSF56204">
    <property type="entry name" value="Hect, E3 ligase catalytic domain"/>
    <property type="match status" value="1"/>
</dbReference>
<reference evidence="7" key="1">
    <citation type="submission" date="2021-03" db="EMBL/GenBank/DDBJ databases">
        <authorList>
            <person name="Tagirdzhanova G."/>
        </authorList>
    </citation>
    <scope>NUCLEOTIDE SEQUENCE</scope>
</reference>
<dbReference type="Gene3D" id="3.30.2410.10">
    <property type="entry name" value="Hect, E3 ligase catalytic domain"/>
    <property type="match status" value="1"/>
</dbReference>
<sequence>MVVLDNPYKHLCPNTPAPRNSAFDTAFPTSKGLYSLVETPNEFIDKVSSLAKDKTSISQVAEWFAKAEMEEWLVNQSLSDTSVDLGLPSPYPPDNNIDARSFTQRLFNSLEWRLRYALQTLSDSQILQPEHQLTKSDDRDSMKKAVIQVIENAKPAPDLTQIPEEALNYQLFLERSSSDTLKRYVEQLDLHVQTQMRTNYKNSMTGMEDLTNLSIILSDPSKLIFHILSPSPSSSMLSDLPVRDSTQHLAFFSLEPSHALDFLYADFVNLEGHPQIDSNYHLQWLASSVKTTYLDPISTCNIPSSVAANIVAFAIAALVASVQKPLQLLKSRLWNHFEDFRQKGRIQCGMDHDHSYGYPTDGNEILTGWVLAYEEPTAQSLMKLVLRSFASWSYASSHLSNSDQANVLADIPRDDTGIQESHCDFKNRLLDFLSRFSSITRPSPTISRTLIEWARTIFLREWNGEARFRWDSDVGAAIEFIDWLYSNRVKLFINPRHFVIDVLIDRMDYVEACRDWLEFKATPSTGHLLSLPWIMTADTKFTMFRSISLCQMFAAYESAETMSTMVRRMTQHVKPSARQLFLKLSTSMEIFLVLDIRRDNILRDCFNQLWRRQKRELFKPLKVRMGMNEGEEGVDMGGVQQEFFRLAIADALDPVHGLFTVDERTRMTWFQHLPTAPLYQFTLIGLLFGLAAYNGITLPVTFPLAFYRKLLGIENSELEDIEDGWPELHSGLDKLLTWSNGKVEDVFLRSYTFSFEALGMVHHIDMRKFTRDKPWTLERNTSNHKPRTMSSSFPHLNEGFLSALKDPAEDEAEMVTNDNRIQYVKDYVYWLTEKSIAAQFEAFRTGFNLPLHKRALRLLSPKDLRTLLEGHHAIDIEGLKQTVHYEDKFDATHPRIKEFWEIVQDMTEDQHRKLLEFVTASPRVPARGIDEVLFTIQRNGVGDEYLPTSMTCFGRLLLPEYSSKEIMAEKLKLAIENSTGFGTR</sequence>
<feature type="active site" description="Glycyl thioester intermediate" evidence="5">
    <location>
        <position position="952"/>
    </location>
</feature>
<dbReference type="EC" id="2.3.2.26" evidence="2"/>
<dbReference type="FunFam" id="3.30.2410.10:FF:000003">
    <property type="entry name" value="probable E3 ubiquitin-protein ligase HERC4 isoform X1"/>
    <property type="match status" value="1"/>
</dbReference>
<dbReference type="Gene3D" id="3.90.1750.10">
    <property type="entry name" value="Hect, E3 ligase catalytic domains"/>
    <property type="match status" value="1"/>
</dbReference>
<evidence type="ECO:0000256" key="5">
    <source>
        <dbReference type="PROSITE-ProRule" id="PRU00104"/>
    </source>
</evidence>
<keyword evidence="3" id="KW-0808">Transferase</keyword>
<name>A0A8H3ED89_9LECA</name>
<evidence type="ECO:0000313" key="8">
    <source>
        <dbReference type="Proteomes" id="UP000664169"/>
    </source>
</evidence>
<dbReference type="PROSITE" id="PS50237">
    <property type="entry name" value="HECT"/>
    <property type="match status" value="1"/>
</dbReference>
<dbReference type="InterPro" id="IPR044611">
    <property type="entry name" value="E3A/B/C-like"/>
</dbReference>
<evidence type="ECO:0000259" key="6">
    <source>
        <dbReference type="PROSITE" id="PS50237"/>
    </source>
</evidence>
<dbReference type="PANTHER" id="PTHR45700:SF8">
    <property type="entry name" value="HECT-TYPE E3 UBIQUITIN TRANSFERASE"/>
    <property type="match status" value="1"/>
</dbReference>
<keyword evidence="4 5" id="KW-0833">Ubl conjugation pathway</keyword>
<dbReference type="GO" id="GO:0061630">
    <property type="term" value="F:ubiquitin protein ligase activity"/>
    <property type="evidence" value="ECO:0007669"/>
    <property type="project" value="UniProtKB-EC"/>
</dbReference>
<evidence type="ECO:0000256" key="3">
    <source>
        <dbReference type="ARBA" id="ARBA00022679"/>
    </source>
</evidence>
<evidence type="ECO:0000256" key="4">
    <source>
        <dbReference type="ARBA" id="ARBA00022786"/>
    </source>
</evidence>
<dbReference type="SMART" id="SM00119">
    <property type="entry name" value="HECTc"/>
    <property type="match status" value="1"/>
</dbReference>
<evidence type="ECO:0000313" key="7">
    <source>
        <dbReference type="EMBL" id="CAF9903119.1"/>
    </source>
</evidence>
<gene>
    <name evidence="7" type="ORF">GOMPHAMPRED_000098</name>
</gene>
<comment type="catalytic activity">
    <reaction evidence="1">
        <text>S-ubiquitinyl-[E2 ubiquitin-conjugating enzyme]-L-cysteine + [acceptor protein]-L-lysine = [E2 ubiquitin-conjugating enzyme]-L-cysteine + N(6)-ubiquitinyl-[acceptor protein]-L-lysine.</text>
        <dbReference type="EC" id="2.3.2.26"/>
    </reaction>
</comment>
<feature type="domain" description="HECT" evidence="6">
    <location>
        <begin position="613"/>
        <end position="984"/>
    </location>
</feature>